<evidence type="ECO:0000313" key="5">
    <source>
        <dbReference type="EMBL" id="KFN49379.1"/>
    </source>
</evidence>
<evidence type="ECO:0000256" key="2">
    <source>
        <dbReference type="ARBA" id="ARBA00023136"/>
    </source>
</evidence>
<accession>A0A091BEZ5</accession>
<dbReference type="Proteomes" id="UP000029391">
    <property type="component" value="Unassembled WGS sequence"/>
</dbReference>
<comment type="subcellular location">
    <subcellularLocation>
        <location evidence="1">Membrane</location>
    </subcellularLocation>
</comment>
<reference evidence="5 6" key="1">
    <citation type="submission" date="2013-09" db="EMBL/GenBank/DDBJ databases">
        <title>Genome sequencing of Arenimonas composti.</title>
        <authorList>
            <person name="Chen F."/>
            <person name="Wang G."/>
        </authorList>
    </citation>
    <scope>NUCLEOTIDE SEQUENCE [LARGE SCALE GENOMIC DNA]</scope>
    <source>
        <strain evidence="5 6">TR7-09</strain>
    </source>
</reference>
<dbReference type="RefSeq" id="WP_026815905.1">
    <property type="nucleotide sequence ID" value="NZ_AUFF01000001.1"/>
</dbReference>
<keyword evidence="2" id="KW-0472">Membrane</keyword>
<dbReference type="OrthoDB" id="8909257at2"/>
<dbReference type="AlphaFoldDB" id="A0A091BEZ5"/>
<feature type="signal peptide" evidence="3">
    <location>
        <begin position="1"/>
        <end position="20"/>
    </location>
</feature>
<organism evidence="5 6">
    <name type="scientific">Arenimonas composti TR7-09 = DSM 18010</name>
    <dbReference type="NCBI Taxonomy" id="1121013"/>
    <lineage>
        <taxon>Bacteria</taxon>
        <taxon>Pseudomonadati</taxon>
        <taxon>Pseudomonadota</taxon>
        <taxon>Gammaproteobacteria</taxon>
        <taxon>Lysobacterales</taxon>
        <taxon>Lysobacteraceae</taxon>
        <taxon>Arenimonas</taxon>
    </lineage>
</organism>
<dbReference type="PANTHER" id="PTHR35603">
    <property type="match status" value="1"/>
</dbReference>
<evidence type="ECO:0000256" key="1">
    <source>
        <dbReference type="ARBA" id="ARBA00004370"/>
    </source>
</evidence>
<dbReference type="STRING" id="1121013.GCA_000426365_00364"/>
<sequence>MRASPGLFLPLLLVMTGSVAAQYPDPRDEGASAYAAVEENVSYGYAQVLRADEVVETVRTRTPEERCDGDRRDDAAAARGTVIGAIVGAAVGNQIGDGDGRRAATVAGAVVGGAVGRRVAEENAEPRPGCYIVEVEREERQVVGYDVEYMYKGEKYMSRLPWDPGNRLRIRVSVTPDIDHASWR</sequence>
<name>A0A091BEZ5_9GAMM</name>
<feature type="chain" id="PRO_5001871129" description="Glycine zipper 2TM domain-containing protein" evidence="3">
    <location>
        <begin position="21"/>
        <end position="184"/>
    </location>
</feature>
<dbReference type="GO" id="GO:0019867">
    <property type="term" value="C:outer membrane"/>
    <property type="evidence" value="ECO:0007669"/>
    <property type="project" value="InterPro"/>
</dbReference>
<protein>
    <recommendedName>
        <fullName evidence="4">Glycine zipper 2TM domain-containing protein</fullName>
    </recommendedName>
</protein>
<dbReference type="InterPro" id="IPR008816">
    <property type="entry name" value="Gly_zipper_2TM_dom"/>
</dbReference>
<comment type="caution">
    <text evidence="5">The sequence shown here is derived from an EMBL/GenBank/DDBJ whole genome shotgun (WGS) entry which is preliminary data.</text>
</comment>
<evidence type="ECO:0000256" key="3">
    <source>
        <dbReference type="SAM" id="SignalP"/>
    </source>
</evidence>
<dbReference type="EMBL" id="AWXU01000036">
    <property type="protein sequence ID" value="KFN49379.1"/>
    <property type="molecule type" value="Genomic_DNA"/>
</dbReference>
<proteinExistence type="predicted"/>
<dbReference type="PANTHER" id="PTHR35603:SF2">
    <property type="entry name" value="OUTER MEMBRANE LIPOPROTEIN"/>
    <property type="match status" value="1"/>
</dbReference>
<dbReference type="InterPro" id="IPR051407">
    <property type="entry name" value="Bact_OM_lipoprot/Surf_antigen"/>
</dbReference>
<dbReference type="eggNOG" id="COG3134">
    <property type="taxonomic scope" value="Bacteria"/>
</dbReference>
<keyword evidence="6" id="KW-1185">Reference proteome</keyword>
<dbReference type="Pfam" id="PF05433">
    <property type="entry name" value="Rick_17kDa_Anti"/>
    <property type="match status" value="1"/>
</dbReference>
<keyword evidence="3" id="KW-0732">Signal</keyword>
<evidence type="ECO:0000259" key="4">
    <source>
        <dbReference type="Pfam" id="PF05433"/>
    </source>
</evidence>
<evidence type="ECO:0000313" key="6">
    <source>
        <dbReference type="Proteomes" id="UP000029391"/>
    </source>
</evidence>
<feature type="domain" description="Glycine zipper 2TM" evidence="4">
    <location>
        <begin position="80"/>
        <end position="119"/>
    </location>
</feature>
<gene>
    <name evidence="5" type="ORF">P873_01020</name>
</gene>